<reference evidence="2 3" key="1">
    <citation type="journal article" date="2019" name="Nat. Ecol. Evol.">
        <title>Megaphylogeny resolves global patterns of mushroom evolution.</title>
        <authorList>
            <person name="Varga T."/>
            <person name="Krizsan K."/>
            <person name="Foldi C."/>
            <person name="Dima B."/>
            <person name="Sanchez-Garcia M."/>
            <person name="Sanchez-Ramirez S."/>
            <person name="Szollosi G.J."/>
            <person name="Szarkandi J.G."/>
            <person name="Papp V."/>
            <person name="Albert L."/>
            <person name="Andreopoulos W."/>
            <person name="Angelini C."/>
            <person name="Antonin V."/>
            <person name="Barry K.W."/>
            <person name="Bougher N.L."/>
            <person name="Buchanan P."/>
            <person name="Buyck B."/>
            <person name="Bense V."/>
            <person name="Catcheside P."/>
            <person name="Chovatia M."/>
            <person name="Cooper J."/>
            <person name="Damon W."/>
            <person name="Desjardin D."/>
            <person name="Finy P."/>
            <person name="Geml J."/>
            <person name="Haridas S."/>
            <person name="Hughes K."/>
            <person name="Justo A."/>
            <person name="Karasinski D."/>
            <person name="Kautmanova I."/>
            <person name="Kiss B."/>
            <person name="Kocsube S."/>
            <person name="Kotiranta H."/>
            <person name="LaButti K.M."/>
            <person name="Lechner B.E."/>
            <person name="Liimatainen K."/>
            <person name="Lipzen A."/>
            <person name="Lukacs Z."/>
            <person name="Mihaltcheva S."/>
            <person name="Morgado L.N."/>
            <person name="Niskanen T."/>
            <person name="Noordeloos M.E."/>
            <person name="Ohm R.A."/>
            <person name="Ortiz-Santana B."/>
            <person name="Ovrebo C."/>
            <person name="Racz N."/>
            <person name="Riley R."/>
            <person name="Savchenko A."/>
            <person name="Shiryaev A."/>
            <person name="Soop K."/>
            <person name="Spirin V."/>
            <person name="Szebenyi C."/>
            <person name="Tomsovsky M."/>
            <person name="Tulloss R.E."/>
            <person name="Uehling J."/>
            <person name="Grigoriev I.V."/>
            <person name="Vagvolgyi C."/>
            <person name="Papp T."/>
            <person name="Martin F.M."/>
            <person name="Miettinen O."/>
            <person name="Hibbett D.S."/>
            <person name="Nagy L.G."/>
        </authorList>
    </citation>
    <scope>NUCLEOTIDE SEQUENCE [LARGE SCALE GENOMIC DNA]</scope>
    <source>
        <strain evidence="2 3">FP101781</strain>
    </source>
</reference>
<organism evidence="2 3">
    <name type="scientific">Coprinellus micaceus</name>
    <name type="common">Glistening ink-cap mushroom</name>
    <name type="synonym">Coprinus micaceus</name>
    <dbReference type="NCBI Taxonomy" id="71717"/>
    <lineage>
        <taxon>Eukaryota</taxon>
        <taxon>Fungi</taxon>
        <taxon>Dikarya</taxon>
        <taxon>Basidiomycota</taxon>
        <taxon>Agaricomycotina</taxon>
        <taxon>Agaricomycetes</taxon>
        <taxon>Agaricomycetidae</taxon>
        <taxon>Agaricales</taxon>
        <taxon>Agaricineae</taxon>
        <taxon>Psathyrellaceae</taxon>
        <taxon>Coprinellus</taxon>
    </lineage>
</organism>
<name>A0A4Y7STD7_COPMI</name>
<evidence type="ECO:0000313" key="3">
    <source>
        <dbReference type="Proteomes" id="UP000298030"/>
    </source>
</evidence>
<dbReference type="AlphaFoldDB" id="A0A4Y7STD7"/>
<comment type="caution">
    <text evidence="2">The sequence shown here is derived from an EMBL/GenBank/DDBJ whole genome shotgun (WGS) entry which is preliminary data.</text>
</comment>
<feature type="compositionally biased region" description="Basic and acidic residues" evidence="1">
    <location>
        <begin position="170"/>
        <end position="181"/>
    </location>
</feature>
<keyword evidence="3" id="KW-1185">Reference proteome</keyword>
<accession>A0A4Y7STD7</accession>
<evidence type="ECO:0000313" key="2">
    <source>
        <dbReference type="EMBL" id="TEB25126.1"/>
    </source>
</evidence>
<protein>
    <submittedName>
        <fullName evidence="2">Uncharacterized protein</fullName>
    </submittedName>
</protein>
<gene>
    <name evidence="2" type="ORF">FA13DRAFT_1796604</name>
</gene>
<evidence type="ECO:0000256" key="1">
    <source>
        <dbReference type="SAM" id="MobiDB-lite"/>
    </source>
</evidence>
<dbReference type="EMBL" id="QPFP01000059">
    <property type="protein sequence ID" value="TEB25126.1"/>
    <property type="molecule type" value="Genomic_DNA"/>
</dbReference>
<sequence>MQWDTLDRHVHDFGSGLEAIQEATGGDSMEGTRKSLVIVMAVHTQPPWVLRPSARPSSSLSTPTFTAVSTTPAPMRLRATCLLALALCQVAVASNIPRQDSSTTTSTSAATTPPPTSTTTTTTSSSSSSSTTTTTSETTPTETTESTAKHHLHNQHAAAGDDPLQPKPPSARDLHIPDHRG</sequence>
<feature type="compositionally biased region" description="Low complexity" evidence="1">
    <location>
        <begin position="101"/>
        <end position="146"/>
    </location>
</feature>
<dbReference type="Proteomes" id="UP000298030">
    <property type="component" value="Unassembled WGS sequence"/>
</dbReference>
<proteinExistence type="predicted"/>
<feature type="region of interest" description="Disordered" evidence="1">
    <location>
        <begin position="97"/>
        <end position="181"/>
    </location>
</feature>